<evidence type="ECO:0000313" key="3">
    <source>
        <dbReference type="EMBL" id="CCD43010.1"/>
    </source>
</evidence>
<dbReference type="AlphaFoldDB" id="G2XQC2"/>
<accession>G2XQC2</accession>
<organism evidence="3 4">
    <name type="scientific">Botryotinia fuckeliana (strain T4)</name>
    <name type="common">Noble rot fungus</name>
    <name type="synonym">Botrytis cinerea</name>
    <dbReference type="NCBI Taxonomy" id="999810"/>
    <lineage>
        <taxon>Eukaryota</taxon>
        <taxon>Fungi</taxon>
        <taxon>Dikarya</taxon>
        <taxon>Ascomycota</taxon>
        <taxon>Pezizomycotina</taxon>
        <taxon>Leotiomycetes</taxon>
        <taxon>Helotiales</taxon>
        <taxon>Sclerotiniaceae</taxon>
        <taxon>Botrytis</taxon>
    </lineage>
</organism>
<keyword evidence="1" id="KW-1133">Transmembrane helix</keyword>
<evidence type="ECO:0000313" key="4">
    <source>
        <dbReference type="Proteomes" id="UP000008177"/>
    </source>
</evidence>
<reference evidence="4" key="1">
    <citation type="journal article" date="2011" name="PLoS Genet.">
        <title>Genomic analysis of the necrotrophic fungal pathogens Sclerotinia sclerotiorum and Botrytis cinerea.</title>
        <authorList>
            <person name="Amselem J."/>
            <person name="Cuomo C.A."/>
            <person name="van Kan J.A."/>
            <person name="Viaud M."/>
            <person name="Benito E.P."/>
            <person name="Couloux A."/>
            <person name="Coutinho P.M."/>
            <person name="de Vries R.P."/>
            <person name="Dyer P.S."/>
            <person name="Fillinger S."/>
            <person name="Fournier E."/>
            <person name="Gout L."/>
            <person name="Hahn M."/>
            <person name="Kohn L."/>
            <person name="Lapalu N."/>
            <person name="Plummer K.M."/>
            <person name="Pradier J.M."/>
            <person name="Quevillon E."/>
            <person name="Sharon A."/>
            <person name="Simon A."/>
            <person name="ten Have A."/>
            <person name="Tudzynski B."/>
            <person name="Tudzynski P."/>
            <person name="Wincker P."/>
            <person name="Andrew M."/>
            <person name="Anthouard V."/>
            <person name="Beever R.E."/>
            <person name="Beffa R."/>
            <person name="Benoit I."/>
            <person name="Bouzid O."/>
            <person name="Brault B."/>
            <person name="Chen Z."/>
            <person name="Choquer M."/>
            <person name="Collemare J."/>
            <person name="Cotton P."/>
            <person name="Danchin E.G."/>
            <person name="Da Silva C."/>
            <person name="Gautier A."/>
            <person name="Giraud C."/>
            <person name="Giraud T."/>
            <person name="Gonzalez C."/>
            <person name="Grossetete S."/>
            <person name="Guldener U."/>
            <person name="Henrissat B."/>
            <person name="Howlett B.J."/>
            <person name="Kodira C."/>
            <person name="Kretschmer M."/>
            <person name="Lappartient A."/>
            <person name="Leroch M."/>
            <person name="Levis C."/>
            <person name="Mauceli E."/>
            <person name="Neuveglise C."/>
            <person name="Oeser B."/>
            <person name="Pearson M."/>
            <person name="Poulain J."/>
            <person name="Poussereau N."/>
            <person name="Quesneville H."/>
            <person name="Rascle C."/>
            <person name="Schumacher J."/>
            <person name="Segurens B."/>
            <person name="Sexton A."/>
            <person name="Silva E."/>
            <person name="Sirven C."/>
            <person name="Soanes D.M."/>
            <person name="Talbot N.J."/>
            <person name="Templeton M."/>
            <person name="Yandava C."/>
            <person name="Yarden O."/>
            <person name="Zeng Q."/>
            <person name="Rollins J.A."/>
            <person name="Lebrun M.H."/>
            <person name="Dickman M."/>
        </authorList>
    </citation>
    <scope>NUCLEOTIDE SEQUENCE [LARGE SCALE GENOMIC DNA]</scope>
    <source>
        <strain evidence="4">T4</strain>
    </source>
</reference>
<dbReference type="Proteomes" id="UP000008177">
    <property type="component" value="Unplaced contigs"/>
</dbReference>
<dbReference type="Pfam" id="PF24864">
    <property type="entry name" value="DUF7730"/>
    <property type="match status" value="1"/>
</dbReference>
<dbReference type="InterPro" id="IPR056632">
    <property type="entry name" value="DUF7730"/>
</dbReference>
<dbReference type="OrthoDB" id="4757095at2759"/>
<evidence type="ECO:0000256" key="1">
    <source>
        <dbReference type="SAM" id="Phobius"/>
    </source>
</evidence>
<dbReference type="STRING" id="999810.G2XQC2"/>
<dbReference type="InParanoid" id="G2XQC2"/>
<protein>
    <recommendedName>
        <fullName evidence="2">DUF7730 domain-containing protein</fullName>
    </recommendedName>
</protein>
<keyword evidence="1" id="KW-0812">Transmembrane</keyword>
<feature type="transmembrane region" description="Helical" evidence="1">
    <location>
        <begin position="13"/>
        <end position="33"/>
    </location>
</feature>
<feature type="domain" description="DUF7730" evidence="2">
    <location>
        <begin position="88"/>
        <end position="124"/>
    </location>
</feature>
<proteinExistence type="predicted"/>
<evidence type="ECO:0000259" key="2">
    <source>
        <dbReference type="Pfam" id="PF24864"/>
    </source>
</evidence>
<dbReference type="EMBL" id="FQ790251">
    <property type="protein sequence ID" value="CCD43010.1"/>
    <property type="molecule type" value="Genomic_DNA"/>
</dbReference>
<gene>
    <name evidence="3" type="ORF">BofuT4_P070860.1</name>
</gene>
<name>G2XQC2_BOTF4</name>
<keyword evidence="1" id="KW-0472">Membrane</keyword>
<sequence length="168" mass="19524">MSEGTNRWPAKDVLLFIVCLPYICLNIPSYLIARQREKSRPRYWRHMQHEGHPGHTPVPMIPRSIDSSLTLPLSSVPDLQRRKHKTISQNQCLLLSKLPFELRKVIWEECMGGKVLHLTLAKYDGETHDKLVHIKAIPRQLITCMEATILKQQFTVFGYCQVFFFPSV</sequence>
<dbReference type="HOGENOM" id="CLU_1586229_0_0_1"/>